<name>A0A7J6LMH8_PEROL</name>
<evidence type="ECO:0000259" key="1">
    <source>
        <dbReference type="Pfam" id="PF00266"/>
    </source>
</evidence>
<dbReference type="Gene3D" id="3.40.640.10">
    <property type="entry name" value="Type I PLP-dependent aspartate aminotransferase-like (Major domain)"/>
    <property type="match status" value="1"/>
</dbReference>
<reference evidence="2 3" key="1">
    <citation type="submission" date="2020-04" db="EMBL/GenBank/DDBJ databases">
        <title>Perkinsus olseni comparative genomics.</title>
        <authorList>
            <person name="Bogema D.R."/>
        </authorList>
    </citation>
    <scope>NUCLEOTIDE SEQUENCE [LARGE SCALE GENOMIC DNA]</scope>
    <source>
        <strain evidence="2">ATCC PRA-179</strain>
    </source>
</reference>
<sequence>MPYPYALFPGVRRPSCVRLRSDYDDLVNSLRDQCIGEHERVPVPFDDSSRKLVYCDYTASGRSLNAIEDFITSTVCPTYANTHSVASATARQTMHYREEARDEVRKYFNCTSEDSGEFVSRKSTLDPSGLQSSSVAPAFAALLHNNMPPPQPSSLQTLPLDPVKGTASVESLEDVLRKVTDINRHRHDFAVPVTVLSACSNVTGARLDVDMNPSSLPEGYIDFAFVSPHKLLGGPGSSGLLLCTPDILGCIRTGAVYHLHAMIGIERIAAEELKMAEHLTKRLRAHTKVHILGPKERSHCAGIISFNILYNTTDGPTQHGLYLHYNFVAALLNDLFGIQARGGCACAGPYAEAILGLIHGSAERFEEAVESSRSEVFKPGFVRVGVHFTMTPEEVAFVADAILWIADNGWKLLPSYTFKTASGEWHHIKRDDRRRLKSLSDALDLAAFSMTFDVASAVGSCSTRCSSVGYSRRSSTSSIGSYKHPPDEDLNAALLKADQLCHHAVYEACVAQLDLPPLDPELTDLLWFAHPIDAKWSIMQSMSSTQSPMPMICTDLNFSGISEDSSRKQRSR</sequence>
<dbReference type="PANTHER" id="PTHR43686">
    <property type="entry name" value="SULFURTRANSFERASE-RELATED"/>
    <property type="match status" value="1"/>
</dbReference>
<dbReference type="InterPro" id="IPR015422">
    <property type="entry name" value="PyrdxlP-dep_Trfase_small"/>
</dbReference>
<dbReference type="OrthoDB" id="198857at2759"/>
<dbReference type="InterPro" id="IPR000192">
    <property type="entry name" value="Aminotrans_V_dom"/>
</dbReference>
<evidence type="ECO:0000313" key="3">
    <source>
        <dbReference type="Proteomes" id="UP000570595"/>
    </source>
</evidence>
<dbReference type="AlphaFoldDB" id="A0A7J6LMH8"/>
<comment type="caution">
    <text evidence="2">The sequence shown here is derived from an EMBL/GenBank/DDBJ whole genome shotgun (WGS) entry which is preliminary data.</text>
</comment>
<protein>
    <recommendedName>
        <fullName evidence="1">Aminotransferase class V domain-containing protein</fullName>
    </recommendedName>
</protein>
<dbReference type="Pfam" id="PF00266">
    <property type="entry name" value="Aminotran_5"/>
    <property type="match status" value="1"/>
</dbReference>
<dbReference type="Gene3D" id="3.90.1150.10">
    <property type="entry name" value="Aspartate Aminotransferase, domain 1"/>
    <property type="match status" value="1"/>
</dbReference>
<dbReference type="InterPro" id="IPR015421">
    <property type="entry name" value="PyrdxlP-dep_Trfase_major"/>
</dbReference>
<dbReference type="EMBL" id="JABAHT010000229">
    <property type="protein sequence ID" value="KAF4660499.1"/>
    <property type="molecule type" value="Genomic_DNA"/>
</dbReference>
<dbReference type="SUPFAM" id="SSF53383">
    <property type="entry name" value="PLP-dependent transferases"/>
    <property type="match status" value="1"/>
</dbReference>
<accession>A0A7J6LMH8</accession>
<proteinExistence type="predicted"/>
<evidence type="ECO:0000313" key="2">
    <source>
        <dbReference type="EMBL" id="KAF4660499.1"/>
    </source>
</evidence>
<organism evidence="2 3">
    <name type="scientific">Perkinsus olseni</name>
    <name type="common">Perkinsus atlanticus</name>
    <dbReference type="NCBI Taxonomy" id="32597"/>
    <lineage>
        <taxon>Eukaryota</taxon>
        <taxon>Sar</taxon>
        <taxon>Alveolata</taxon>
        <taxon>Perkinsozoa</taxon>
        <taxon>Perkinsea</taxon>
        <taxon>Perkinsida</taxon>
        <taxon>Perkinsidae</taxon>
        <taxon>Perkinsus</taxon>
    </lineage>
</organism>
<gene>
    <name evidence="2" type="ORF">FOZ61_003963</name>
</gene>
<dbReference type="InterPro" id="IPR015424">
    <property type="entry name" value="PyrdxlP-dep_Trfase"/>
</dbReference>
<feature type="domain" description="Aminotransferase class V" evidence="1">
    <location>
        <begin position="244"/>
        <end position="395"/>
    </location>
</feature>
<dbReference type="Proteomes" id="UP000570595">
    <property type="component" value="Unassembled WGS sequence"/>
</dbReference>
<dbReference type="PANTHER" id="PTHR43686:SF1">
    <property type="entry name" value="AMINOTRAN_5 DOMAIN-CONTAINING PROTEIN"/>
    <property type="match status" value="1"/>
</dbReference>